<dbReference type="PANTHER" id="PTHR30547">
    <property type="entry name" value="UNCHARACTERIZED PROTEIN YHCG-RELATED"/>
    <property type="match status" value="1"/>
</dbReference>
<dbReference type="InterPro" id="IPR009362">
    <property type="entry name" value="YhcG_C"/>
</dbReference>
<name>A0A0W0YEY1_9GAMM</name>
<evidence type="ECO:0008006" key="5">
    <source>
        <dbReference type="Google" id="ProtNLM"/>
    </source>
</evidence>
<feature type="domain" description="YhcG PDDEXK nuclease" evidence="1">
    <location>
        <begin position="192"/>
        <end position="346"/>
    </location>
</feature>
<evidence type="ECO:0000313" key="4">
    <source>
        <dbReference type="Proteomes" id="UP000054621"/>
    </source>
</evidence>
<dbReference type="PANTHER" id="PTHR30547:SF5">
    <property type="entry name" value="NUCLEASE YHCG-RELATED"/>
    <property type="match status" value="1"/>
</dbReference>
<dbReference type="Proteomes" id="UP000054621">
    <property type="component" value="Unassembled WGS sequence"/>
</dbReference>
<proteinExistence type="predicted"/>
<dbReference type="EMBL" id="LNYV01000036">
    <property type="protein sequence ID" value="KTD55158.1"/>
    <property type="molecule type" value="Genomic_DNA"/>
</dbReference>
<evidence type="ECO:0000259" key="2">
    <source>
        <dbReference type="Pfam" id="PF17761"/>
    </source>
</evidence>
<reference evidence="3 4" key="1">
    <citation type="submission" date="2015-11" db="EMBL/GenBank/DDBJ databases">
        <title>Genomic analysis of 38 Legionella species identifies large and diverse effector repertoires.</title>
        <authorList>
            <person name="Burstein D."/>
            <person name="Amaro F."/>
            <person name="Zusman T."/>
            <person name="Lifshitz Z."/>
            <person name="Cohen O."/>
            <person name="Gilbert J.A."/>
            <person name="Pupko T."/>
            <person name="Shuman H.A."/>
            <person name="Segal G."/>
        </authorList>
    </citation>
    <scope>NUCLEOTIDE SEQUENCE [LARGE SCALE GENOMIC DNA]</scope>
    <source>
        <strain evidence="3 4">Mt.St.Helens-4</strain>
    </source>
</reference>
<dbReference type="PATRIC" id="fig|28087.4.peg.2955"/>
<dbReference type="OrthoDB" id="9801263at2"/>
<sequence length="365" mass="42413">MNNTHLSTNDHHAIDRLFEKATSYVEEARNRVQRSINSEMVQAYWYIGRDIVTAEQEGQARAAYGSQLLQELSNRLTKKYGKGFSVSTLRDIRQFYLVYPDIEIHHAVRGKSSNDLSLSSNLGWIHYRSLMRIDRPEARQFYTVEAEKNAWSGRELERQINSLLFDRLAKSKDKEGLLALSRDGQEINKPEDAIKEPLILEFLGLPESHRLVESKLEEALINNLQKFLLELGTGFSYIGRQKRLTFDGDHYYADLVFYHVILKCYVIIDLKTRKLTHADLGQMQLYVNYFDAEIKQEDDNPTIGLVLCTQKSETMAKYLLGEKAKQIFASRYQLHLPSEEELKKEIKREIDVIQKTESDDKIIKN</sequence>
<dbReference type="InterPro" id="IPR011856">
    <property type="entry name" value="tRNA_endonuc-like_dom_sf"/>
</dbReference>
<dbReference type="InterPro" id="IPR041527">
    <property type="entry name" value="YhcG_N"/>
</dbReference>
<evidence type="ECO:0000313" key="3">
    <source>
        <dbReference type="EMBL" id="KTD55158.1"/>
    </source>
</evidence>
<dbReference type="Gene3D" id="3.40.1350.10">
    <property type="match status" value="1"/>
</dbReference>
<dbReference type="GO" id="GO:0003676">
    <property type="term" value="F:nucleic acid binding"/>
    <property type="evidence" value="ECO:0007669"/>
    <property type="project" value="InterPro"/>
</dbReference>
<protein>
    <recommendedName>
        <fullName evidence="5">DUF1016 domain-containing protein</fullName>
    </recommendedName>
</protein>
<dbReference type="Pfam" id="PF17761">
    <property type="entry name" value="DUF1016_N"/>
    <property type="match status" value="1"/>
</dbReference>
<dbReference type="RefSeq" id="WP_051544683.1">
    <property type="nucleotide sequence ID" value="NZ_CAAAJE010000001.1"/>
</dbReference>
<feature type="domain" description="YhcG N-terminal" evidence="2">
    <location>
        <begin position="22"/>
        <end position="167"/>
    </location>
</feature>
<dbReference type="AlphaFoldDB" id="A0A0W0YEY1"/>
<dbReference type="InterPro" id="IPR053148">
    <property type="entry name" value="PD-DEXK-like_domain"/>
</dbReference>
<dbReference type="Pfam" id="PF06250">
    <property type="entry name" value="YhcG_C"/>
    <property type="match status" value="1"/>
</dbReference>
<evidence type="ECO:0000259" key="1">
    <source>
        <dbReference type="Pfam" id="PF06250"/>
    </source>
</evidence>
<dbReference type="STRING" id="28087.Lsai_2750"/>
<accession>A0A0W0YEY1</accession>
<organism evidence="3 4">
    <name type="scientific">Legionella sainthelensi</name>
    <dbReference type="NCBI Taxonomy" id="28087"/>
    <lineage>
        <taxon>Bacteria</taxon>
        <taxon>Pseudomonadati</taxon>
        <taxon>Pseudomonadota</taxon>
        <taxon>Gammaproteobacteria</taxon>
        <taxon>Legionellales</taxon>
        <taxon>Legionellaceae</taxon>
        <taxon>Legionella</taxon>
    </lineage>
</organism>
<comment type="caution">
    <text evidence="3">The sequence shown here is derived from an EMBL/GenBank/DDBJ whole genome shotgun (WGS) entry which is preliminary data.</text>
</comment>
<gene>
    <name evidence="3" type="ORF">Lsai_2750</name>
</gene>
<dbReference type="eggNOG" id="COG4804">
    <property type="taxonomic scope" value="Bacteria"/>
</dbReference>